<gene>
    <name evidence="1" type="ORF">S01H1_67426</name>
</gene>
<organism evidence="1">
    <name type="scientific">marine sediment metagenome</name>
    <dbReference type="NCBI Taxonomy" id="412755"/>
    <lineage>
        <taxon>unclassified sequences</taxon>
        <taxon>metagenomes</taxon>
        <taxon>ecological metagenomes</taxon>
    </lineage>
</organism>
<dbReference type="AlphaFoldDB" id="X0X695"/>
<feature type="non-terminal residue" evidence="1">
    <location>
        <position position="1"/>
    </location>
</feature>
<proteinExistence type="predicted"/>
<dbReference type="EMBL" id="BARS01044657">
    <property type="protein sequence ID" value="GAG38545.1"/>
    <property type="molecule type" value="Genomic_DNA"/>
</dbReference>
<evidence type="ECO:0000313" key="1">
    <source>
        <dbReference type="EMBL" id="GAG38545.1"/>
    </source>
</evidence>
<accession>X0X695</accession>
<comment type="caution">
    <text evidence="1">The sequence shown here is derived from an EMBL/GenBank/DDBJ whole genome shotgun (WGS) entry which is preliminary data.</text>
</comment>
<protein>
    <submittedName>
        <fullName evidence="1">Uncharacterized protein</fullName>
    </submittedName>
</protein>
<name>X0X695_9ZZZZ</name>
<sequence length="107" mass="11869">EIILEYNQVPEDKWYVDMDFPPIAPKDVFAIGEAIVNILGVMPEFGDSPDVKQIALMSLGINDPQQALEELEKIASDQPEPEEGSTEAKILQAVRQLKEAVHPNGKK</sequence>
<reference evidence="1" key="1">
    <citation type="journal article" date="2014" name="Front. Microbiol.">
        <title>High frequency of phylogenetically diverse reductive dehalogenase-homologous genes in deep subseafloor sedimentary metagenomes.</title>
        <authorList>
            <person name="Kawai M."/>
            <person name="Futagami T."/>
            <person name="Toyoda A."/>
            <person name="Takaki Y."/>
            <person name="Nishi S."/>
            <person name="Hori S."/>
            <person name="Arai W."/>
            <person name="Tsubouchi T."/>
            <person name="Morono Y."/>
            <person name="Uchiyama I."/>
            <person name="Ito T."/>
            <person name="Fujiyama A."/>
            <person name="Inagaki F."/>
            <person name="Takami H."/>
        </authorList>
    </citation>
    <scope>NUCLEOTIDE SEQUENCE</scope>
    <source>
        <strain evidence="1">Expedition CK06-06</strain>
    </source>
</reference>